<evidence type="ECO:0000256" key="4">
    <source>
        <dbReference type="RuleBase" id="RU004413"/>
    </source>
</evidence>
<dbReference type="EMBL" id="AF295546">
    <property type="protein sequence ID" value="AAG13714.1"/>
    <property type="molecule type" value="Genomic_DNA"/>
</dbReference>
<dbReference type="PRINTS" id="PR00060">
    <property type="entry name" value="RIBOSOMALL16"/>
</dbReference>
<dbReference type="RefSeq" id="NP_066347.1">
    <property type="nucleotide sequence ID" value="NC_002553.1"/>
</dbReference>
<dbReference type="InterPro" id="IPR020798">
    <property type="entry name" value="Ribosomal_uL16_CS"/>
</dbReference>
<dbReference type="GO" id="GO:0019843">
    <property type="term" value="F:rRNA binding"/>
    <property type="evidence" value="ECO:0007669"/>
    <property type="project" value="InterPro"/>
</dbReference>
<sequence>MLIPKYTKYKKAQKGFLPKGVSIRCNQLNFGNYGIKALEAGKLTSRQIESARRAISRKTKRTGKIWIRVFPDIPVSSKPAEVRMGKGKGANEFWISKIKAGRILFEMSNISMIDAINAYHYASSKLPIATKFVYK</sequence>
<reference evidence="5" key="1">
    <citation type="submission" date="2000-08" db="EMBL/GenBank/DDBJ databases">
        <title>Comparative analysis of mitochondrial genomes of the ancient jakobid protists.</title>
        <authorList>
            <person name="Burger G."/>
            <person name="O'Kelly C.J."/>
            <person name="Gray W.M."/>
        </authorList>
    </citation>
    <scope>NUCLEOTIDE SEQUENCE</scope>
    <source>
        <strain evidence="5">ATCC 50310</strain>
    </source>
</reference>
<dbReference type="PROSITE" id="PS00701">
    <property type="entry name" value="RIBOSOMAL_L16_2"/>
    <property type="match status" value="1"/>
</dbReference>
<dbReference type="NCBIfam" id="TIGR01164">
    <property type="entry name" value="rplP_bact"/>
    <property type="match status" value="1"/>
</dbReference>
<dbReference type="GO" id="GO:0005840">
    <property type="term" value="C:ribosome"/>
    <property type="evidence" value="ECO:0007669"/>
    <property type="project" value="UniProtKB-KW"/>
</dbReference>
<dbReference type="CDD" id="cd01433">
    <property type="entry name" value="Ribosomal_L16_L10e"/>
    <property type="match status" value="1"/>
</dbReference>
<evidence type="ECO:0000256" key="2">
    <source>
        <dbReference type="ARBA" id="ARBA00022980"/>
    </source>
</evidence>
<dbReference type="InterPro" id="IPR016180">
    <property type="entry name" value="Ribosomal_uL16_dom"/>
</dbReference>
<geneLocation type="mitochondrion" evidence="5"/>
<gene>
    <name evidence="5" type="primary">rpl16</name>
</gene>
<evidence type="ECO:0000256" key="1">
    <source>
        <dbReference type="ARBA" id="ARBA00008931"/>
    </source>
</evidence>
<dbReference type="AlphaFoldDB" id="Q9G863"/>
<dbReference type="InterPro" id="IPR036920">
    <property type="entry name" value="Ribosomal_uL16_sf"/>
</dbReference>
<evidence type="ECO:0000313" key="5">
    <source>
        <dbReference type="EMBL" id="AAG13714.1"/>
    </source>
</evidence>
<protein>
    <submittedName>
        <fullName evidence="5">Ribosomal protein L16</fullName>
    </submittedName>
</protein>
<accession>Q9G863</accession>
<dbReference type="HAMAP" id="MF_01342">
    <property type="entry name" value="Ribosomal_uL16"/>
    <property type="match status" value="1"/>
</dbReference>
<dbReference type="Gene3D" id="3.90.1170.10">
    <property type="entry name" value="Ribosomal protein L10e/L16"/>
    <property type="match status" value="1"/>
</dbReference>
<keyword evidence="2 4" id="KW-0689">Ribosomal protein</keyword>
<dbReference type="PANTHER" id="PTHR12220:SF13">
    <property type="entry name" value="LARGE RIBOSOMAL SUBUNIT PROTEIN UL16M"/>
    <property type="match status" value="1"/>
</dbReference>
<proteinExistence type="inferred from homology"/>
<dbReference type="SUPFAM" id="SSF54686">
    <property type="entry name" value="Ribosomal protein L16p/L10e"/>
    <property type="match status" value="1"/>
</dbReference>
<keyword evidence="3 4" id="KW-0687">Ribonucleoprotein</keyword>
<dbReference type="InterPro" id="IPR000114">
    <property type="entry name" value="Ribosomal_uL16_bact-type"/>
</dbReference>
<dbReference type="GO" id="GO:1990904">
    <property type="term" value="C:ribonucleoprotein complex"/>
    <property type="evidence" value="ECO:0007669"/>
    <property type="project" value="UniProtKB-KW"/>
</dbReference>
<evidence type="ECO:0000256" key="3">
    <source>
        <dbReference type="ARBA" id="ARBA00023274"/>
    </source>
</evidence>
<dbReference type="GO" id="GO:0003735">
    <property type="term" value="F:structural constituent of ribosome"/>
    <property type="evidence" value="ECO:0007669"/>
    <property type="project" value="InterPro"/>
</dbReference>
<keyword evidence="5" id="KW-0496">Mitochondrion</keyword>
<dbReference type="GO" id="GO:0006412">
    <property type="term" value="P:translation"/>
    <property type="evidence" value="ECO:0007669"/>
    <property type="project" value="InterPro"/>
</dbReference>
<name>Q9G863_MALJA</name>
<organism evidence="5">
    <name type="scientific">Malawimonas jakobiformis</name>
    <name type="common">Flagellated protozoan</name>
    <dbReference type="NCBI Taxonomy" id="136089"/>
    <lineage>
        <taxon>Eukaryota</taxon>
        <taxon>Malawimonadida</taxon>
        <taxon>Malawimonadidae</taxon>
        <taxon>Malawimonas</taxon>
    </lineage>
</organism>
<dbReference type="PROSITE" id="PS00586">
    <property type="entry name" value="RIBOSOMAL_L16_1"/>
    <property type="match status" value="1"/>
</dbReference>
<dbReference type="GeneID" id="801289"/>
<dbReference type="PANTHER" id="PTHR12220">
    <property type="entry name" value="50S/60S RIBOSOMAL PROTEIN L16"/>
    <property type="match status" value="1"/>
</dbReference>
<dbReference type="InterPro" id="IPR047873">
    <property type="entry name" value="Ribosomal_uL16"/>
</dbReference>
<dbReference type="FunFam" id="3.90.1170.10:FF:000001">
    <property type="entry name" value="50S ribosomal protein L16"/>
    <property type="match status" value="1"/>
</dbReference>
<comment type="similarity">
    <text evidence="1 4">Belongs to the universal ribosomal protein uL16 family.</text>
</comment>
<dbReference type="Pfam" id="PF00252">
    <property type="entry name" value="Ribosomal_L16"/>
    <property type="match status" value="1"/>
</dbReference>